<dbReference type="Pfam" id="PF13649">
    <property type="entry name" value="Methyltransf_25"/>
    <property type="match status" value="1"/>
</dbReference>
<dbReference type="InterPro" id="IPR041698">
    <property type="entry name" value="Methyltransf_25"/>
</dbReference>
<sequence>MYNLLAKQYSKLFPPDKNRCGFILEESGLKSGSEDRSPAVLDAGCANGDLAFELADAGCMVTGIDLNADMIKIAEKRAASRGLDKPVFLCRSMTELGGLGSYNIITCFGNTLPHLPSEKMVGEFLRESAAILEKSGSLIFQIINFDKIENKEMFEFQDINTDKQLFKRSYKRLQDGRFDFKVSLTDLQTGEQVSDSTPLLALSKKALTDMLEIAGFTTINVYKDYSGEPADGTEFAAIYSAKI</sequence>
<keyword evidence="3" id="KW-0489">Methyltransferase</keyword>
<name>A0AAJ1MKJ6_9SPIO</name>
<proteinExistence type="predicted"/>
<feature type="domain" description="Methyltransferase" evidence="2">
    <location>
        <begin position="40"/>
        <end position="136"/>
    </location>
</feature>
<keyword evidence="1" id="KW-0808">Transferase</keyword>
<dbReference type="AlphaFoldDB" id="A0AAJ1MKJ6"/>
<evidence type="ECO:0000256" key="1">
    <source>
        <dbReference type="ARBA" id="ARBA00022679"/>
    </source>
</evidence>
<dbReference type="Proteomes" id="UP001221217">
    <property type="component" value="Unassembled WGS sequence"/>
</dbReference>
<gene>
    <name evidence="3" type="ORF">PQJ61_13890</name>
</gene>
<dbReference type="GO" id="GO:0008168">
    <property type="term" value="F:methyltransferase activity"/>
    <property type="evidence" value="ECO:0007669"/>
    <property type="project" value="UniProtKB-KW"/>
</dbReference>
<protein>
    <submittedName>
        <fullName evidence="3">Class I SAM-dependent methyltransferase</fullName>
    </submittedName>
</protein>
<dbReference type="Gene3D" id="3.40.50.150">
    <property type="entry name" value="Vaccinia Virus protein VP39"/>
    <property type="match status" value="1"/>
</dbReference>
<dbReference type="SUPFAM" id="SSF53335">
    <property type="entry name" value="S-adenosyl-L-methionine-dependent methyltransferases"/>
    <property type="match status" value="1"/>
</dbReference>
<evidence type="ECO:0000313" key="4">
    <source>
        <dbReference type="Proteomes" id="UP001221217"/>
    </source>
</evidence>
<dbReference type="GO" id="GO:0032259">
    <property type="term" value="P:methylation"/>
    <property type="evidence" value="ECO:0007669"/>
    <property type="project" value="UniProtKB-KW"/>
</dbReference>
<dbReference type="Gene3D" id="2.20.25.110">
    <property type="entry name" value="S-adenosyl-L-methionine-dependent methyltransferases"/>
    <property type="match status" value="1"/>
</dbReference>
<accession>A0AAJ1MKJ6</accession>
<organism evidence="3 4">
    <name type="scientific">Candidatus Thalassospirochaeta sargassi</name>
    <dbReference type="NCBI Taxonomy" id="3119039"/>
    <lineage>
        <taxon>Bacteria</taxon>
        <taxon>Pseudomonadati</taxon>
        <taxon>Spirochaetota</taxon>
        <taxon>Spirochaetia</taxon>
        <taxon>Spirochaetales</taxon>
        <taxon>Spirochaetaceae</taxon>
        <taxon>Candidatus Thalassospirochaeta</taxon>
    </lineage>
</organism>
<dbReference type="CDD" id="cd02440">
    <property type="entry name" value="AdoMet_MTases"/>
    <property type="match status" value="1"/>
</dbReference>
<comment type="caution">
    <text evidence="3">The sequence shown here is derived from an EMBL/GenBank/DDBJ whole genome shotgun (WGS) entry which is preliminary data.</text>
</comment>
<reference evidence="3 4" key="1">
    <citation type="submission" date="2022-12" db="EMBL/GenBank/DDBJ databases">
        <title>Metagenome assembled genome from gulf of manar.</title>
        <authorList>
            <person name="Kohli P."/>
            <person name="Pk S."/>
            <person name="Venkata Ramana C."/>
            <person name="Sasikala C."/>
        </authorList>
    </citation>
    <scope>NUCLEOTIDE SEQUENCE [LARGE SCALE GENOMIC DNA]</scope>
    <source>
        <strain evidence="3">JB008</strain>
    </source>
</reference>
<dbReference type="InterPro" id="IPR029063">
    <property type="entry name" value="SAM-dependent_MTases_sf"/>
</dbReference>
<dbReference type="PANTHER" id="PTHR43861">
    <property type="entry name" value="TRANS-ACONITATE 2-METHYLTRANSFERASE-RELATED"/>
    <property type="match status" value="1"/>
</dbReference>
<evidence type="ECO:0000313" key="3">
    <source>
        <dbReference type="EMBL" id="MDC7227852.1"/>
    </source>
</evidence>
<evidence type="ECO:0000259" key="2">
    <source>
        <dbReference type="Pfam" id="PF13649"/>
    </source>
</evidence>
<dbReference type="EMBL" id="JAQQAL010000035">
    <property type="protein sequence ID" value="MDC7227852.1"/>
    <property type="molecule type" value="Genomic_DNA"/>
</dbReference>